<dbReference type="PANTHER" id="PTHR38593:SF1">
    <property type="entry name" value="BLR2558 PROTEIN"/>
    <property type="match status" value="1"/>
</dbReference>
<feature type="domain" description="DUF4142" evidence="2">
    <location>
        <begin position="27"/>
        <end position="162"/>
    </location>
</feature>
<reference evidence="3 4" key="2">
    <citation type="journal article" date="2016" name="Front. Microbiol.">
        <title>When Genome-Based Approach Meets the 'Old but Good': Revealing Genes Involved in the Antibacterial Activity of Pseudomonas sp. P482 against Soft Rot Pathogens.</title>
        <authorList>
            <person name="Krzyzanowska D.M."/>
            <person name="Ossowicki A."/>
            <person name="Rajewska M."/>
            <person name="Maciag T."/>
            <person name="Jablonska M."/>
            <person name="Obuchowski M."/>
            <person name="Heeb S."/>
            <person name="Jafra S."/>
        </authorList>
    </citation>
    <scope>NUCLEOTIDE SEQUENCE [LARGE SCALE GENOMIC DNA]</scope>
    <source>
        <strain evidence="3 4">P482</strain>
    </source>
</reference>
<dbReference type="Pfam" id="PF13628">
    <property type="entry name" value="DUF4142"/>
    <property type="match status" value="1"/>
</dbReference>
<accession>A0AAP0SL22</accession>
<evidence type="ECO:0000259" key="2">
    <source>
        <dbReference type="Pfam" id="PF13628"/>
    </source>
</evidence>
<dbReference type="EMBL" id="CP071706">
    <property type="protein sequence ID" value="KDO00438.2"/>
    <property type="molecule type" value="Genomic_DNA"/>
</dbReference>
<keyword evidence="4" id="KW-1185">Reference proteome</keyword>
<organism evidence="3 4">
    <name type="scientific">Pseudomonas donghuensis</name>
    <dbReference type="NCBI Taxonomy" id="1163398"/>
    <lineage>
        <taxon>Bacteria</taxon>
        <taxon>Pseudomonadati</taxon>
        <taxon>Pseudomonadota</taxon>
        <taxon>Gammaproteobacteria</taxon>
        <taxon>Pseudomonadales</taxon>
        <taxon>Pseudomonadaceae</taxon>
        <taxon>Pseudomonas</taxon>
    </lineage>
</organism>
<feature type="chain" id="PRO_5042838113" evidence="1">
    <location>
        <begin position="25"/>
        <end position="169"/>
    </location>
</feature>
<dbReference type="KEGG" id="pdw:BV82_1532"/>
<dbReference type="InterPro" id="IPR012347">
    <property type="entry name" value="Ferritin-like"/>
</dbReference>
<name>A0AAP0SL22_9PSED</name>
<dbReference type="Proteomes" id="UP000027121">
    <property type="component" value="Chromosome"/>
</dbReference>
<reference evidence="3 4" key="1">
    <citation type="journal article" date="2014" name="Genome Announc.">
        <title>Genome Sequence of Pseudomonas sp. Strain P482, a Tomato Rhizosphere Isolate with Broad-Spectrum Antimicrobial Activity.</title>
        <authorList>
            <person name="Krzyzanowska D.M."/>
            <person name="Ossowicki A."/>
            <person name="Jafra S."/>
        </authorList>
    </citation>
    <scope>NUCLEOTIDE SEQUENCE [LARGE SCALE GENOMIC DNA]</scope>
    <source>
        <strain evidence="3 4">P482</strain>
    </source>
</reference>
<protein>
    <submittedName>
        <fullName evidence="3">DUF4142 domain-containing protein</fullName>
    </submittedName>
</protein>
<proteinExistence type="predicted"/>
<dbReference type="InterPro" id="IPR025419">
    <property type="entry name" value="DUF4142"/>
</dbReference>
<dbReference type="RefSeq" id="WP_036994832.1">
    <property type="nucleotide sequence ID" value="NZ_CP071706.1"/>
</dbReference>
<keyword evidence="1" id="KW-0732">Signal</keyword>
<dbReference type="Gene3D" id="1.20.1260.10">
    <property type="match status" value="1"/>
</dbReference>
<dbReference type="PANTHER" id="PTHR38593">
    <property type="entry name" value="BLR2558 PROTEIN"/>
    <property type="match status" value="1"/>
</dbReference>
<feature type="signal peptide" evidence="1">
    <location>
        <begin position="1"/>
        <end position="24"/>
    </location>
</feature>
<evidence type="ECO:0000256" key="1">
    <source>
        <dbReference type="SAM" id="SignalP"/>
    </source>
</evidence>
<dbReference type="AlphaFoldDB" id="A0AAP0SL22"/>
<dbReference type="GeneID" id="98283814"/>
<sequence length="169" mass="18653">MNPFIRPIRLVLCLCVVLSASTQADSNNAFVSEAIGAGMAEIQTSQLALEKTQSPQVKAFAQQMIKDHTKANQHLLDLAKQHGFSVPDDAALTSKARKMMLQVQDGASFDAAYAIHQVDAHEQAVRLFDEESRSTSDPDDLRTFAKSTLATLKHHLEMAKQLQNAHRKN</sequence>
<gene>
    <name evidence="3" type="ORF">BV82_1532</name>
</gene>
<evidence type="ECO:0000313" key="4">
    <source>
        <dbReference type="Proteomes" id="UP000027121"/>
    </source>
</evidence>
<evidence type="ECO:0000313" key="3">
    <source>
        <dbReference type="EMBL" id="KDO00438.2"/>
    </source>
</evidence>